<dbReference type="RefSeq" id="WP_145771957.1">
    <property type="nucleotide sequence ID" value="NZ_LR778301.1"/>
</dbReference>
<dbReference type="InterPro" id="IPR003413">
    <property type="entry name" value="T2SS_GspI_C"/>
</dbReference>
<keyword evidence="4 9" id="KW-0488">Methylation</keyword>
<keyword evidence="3" id="KW-1003">Cell membrane</keyword>
<name>A0A6S6YTN8_9PROT</name>
<dbReference type="SUPFAM" id="SSF54523">
    <property type="entry name" value="Pili subunits"/>
    <property type="match status" value="1"/>
</dbReference>
<evidence type="ECO:0000256" key="9">
    <source>
        <dbReference type="RuleBase" id="RU368030"/>
    </source>
</evidence>
<dbReference type="Pfam" id="PF07963">
    <property type="entry name" value="N_methyl"/>
    <property type="match status" value="1"/>
</dbReference>
<keyword evidence="6" id="KW-0812">Transmembrane</keyword>
<evidence type="ECO:0000256" key="8">
    <source>
        <dbReference type="ARBA" id="ARBA00023136"/>
    </source>
</evidence>
<evidence type="ECO:0000256" key="1">
    <source>
        <dbReference type="ARBA" id="ARBA00004377"/>
    </source>
</evidence>
<comment type="subunit">
    <text evidence="9">Type II secretion is composed of four main components: the outer membrane complex, the inner membrane complex, the cytoplasmic secretion ATPase and the periplasm-spanning pseudopilus.</text>
</comment>
<dbReference type="Pfam" id="PF02501">
    <property type="entry name" value="T2SSI"/>
    <property type="match status" value="1"/>
</dbReference>
<evidence type="ECO:0000256" key="4">
    <source>
        <dbReference type="ARBA" id="ARBA00022481"/>
    </source>
</evidence>
<organism evidence="11 12">
    <name type="scientific">Denitratisoma oestradiolicum</name>
    <dbReference type="NCBI Taxonomy" id="311182"/>
    <lineage>
        <taxon>Bacteria</taxon>
        <taxon>Pseudomonadati</taxon>
        <taxon>Pseudomonadota</taxon>
        <taxon>Betaproteobacteria</taxon>
        <taxon>Nitrosomonadales</taxon>
        <taxon>Sterolibacteriaceae</taxon>
        <taxon>Denitratisoma</taxon>
    </lineage>
</organism>
<evidence type="ECO:0000313" key="11">
    <source>
        <dbReference type="EMBL" id="CAB1370842.1"/>
    </source>
</evidence>
<dbReference type="PANTHER" id="PTHR38779:SF2">
    <property type="entry name" value="TYPE II SECRETION SYSTEM PROTEIN I-RELATED"/>
    <property type="match status" value="1"/>
</dbReference>
<dbReference type="EMBL" id="LR778301">
    <property type="protein sequence ID" value="CAB1370842.1"/>
    <property type="molecule type" value="Genomic_DNA"/>
</dbReference>
<accession>A0A6S6YTN8</accession>
<dbReference type="InterPro" id="IPR045584">
    <property type="entry name" value="Pilin-like"/>
</dbReference>
<sequence length="125" mass="13689">MRQQRTQGFTLFEVLVALAIVAVSLMAALRAAGASGNTLEAVRLRTLASWVAQNQIAERRARPDWPAPDTRESDVLQGGEHFRLVEAVHALPHKDFRRIDLAVKDADGAVLARFSAVLPRPDLAP</sequence>
<gene>
    <name evidence="11" type="primary">gspI</name>
    <name evidence="11" type="ORF">DENOEST_3688</name>
</gene>
<evidence type="ECO:0000256" key="5">
    <source>
        <dbReference type="ARBA" id="ARBA00022519"/>
    </source>
</evidence>
<comment type="similarity">
    <text evidence="2 9">Belongs to the GSP I family.</text>
</comment>
<evidence type="ECO:0000256" key="2">
    <source>
        <dbReference type="ARBA" id="ARBA00008358"/>
    </source>
</evidence>
<keyword evidence="12" id="KW-1185">Reference proteome</keyword>
<dbReference type="InterPro" id="IPR010052">
    <property type="entry name" value="T2SS_protein-GspI"/>
</dbReference>
<comment type="function">
    <text evidence="9">Component of the type II secretion system required for the energy-dependent secretion of extracellular factors such as proteases and toxins from the periplasm.</text>
</comment>
<dbReference type="KEGG" id="doe:DENOEST_3688"/>
<evidence type="ECO:0000256" key="6">
    <source>
        <dbReference type="ARBA" id="ARBA00022692"/>
    </source>
</evidence>
<keyword evidence="8" id="KW-0472">Membrane</keyword>
<evidence type="ECO:0000259" key="10">
    <source>
        <dbReference type="Pfam" id="PF02501"/>
    </source>
</evidence>
<dbReference type="GO" id="GO:0015627">
    <property type="term" value="C:type II protein secretion system complex"/>
    <property type="evidence" value="ECO:0007669"/>
    <property type="project" value="UniProtKB-UniRule"/>
</dbReference>
<evidence type="ECO:0000256" key="7">
    <source>
        <dbReference type="ARBA" id="ARBA00022989"/>
    </source>
</evidence>
<comment type="subcellular location">
    <subcellularLocation>
        <location evidence="1 9">Cell inner membrane</location>
        <topology evidence="1 9">Single-pass membrane protein</topology>
    </subcellularLocation>
</comment>
<comment type="PTM">
    <text evidence="9">Cleaved by prepilin peptidase.</text>
</comment>
<feature type="domain" description="Type II secretion system protein GspI C-terminal" evidence="10">
    <location>
        <begin position="44"/>
        <end position="118"/>
    </location>
</feature>
<proteinExistence type="inferred from homology"/>
<dbReference type="PANTHER" id="PTHR38779">
    <property type="entry name" value="TYPE II SECRETION SYSTEM PROTEIN I-RELATED"/>
    <property type="match status" value="1"/>
</dbReference>
<evidence type="ECO:0000256" key="3">
    <source>
        <dbReference type="ARBA" id="ARBA00022475"/>
    </source>
</evidence>
<keyword evidence="7" id="KW-1133">Transmembrane helix</keyword>
<dbReference type="GO" id="GO:0015628">
    <property type="term" value="P:protein secretion by the type II secretion system"/>
    <property type="evidence" value="ECO:0007669"/>
    <property type="project" value="UniProtKB-UniRule"/>
</dbReference>
<evidence type="ECO:0000313" key="12">
    <source>
        <dbReference type="Proteomes" id="UP000515733"/>
    </source>
</evidence>
<dbReference type="NCBIfam" id="TIGR02532">
    <property type="entry name" value="IV_pilin_GFxxxE"/>
    <property type="match status" value="1"/>
</dbReference>
<keyword evidence="5 9" id="KW-0997">Cell inner membrane</keyword>
<dbReference type="Proteomes" id="UP000515733">
    <property type="component" value="Chromosome"/>
</dbReference>
<dbReference type="Gene3D" id="3.30.1300.30">
    <property type="entry name" value="GSPII I/J protein-like"/>
    <property type="match status" value="1"/>
</dbReference>
<dbReference type="InterPro" id="IPR012902">
    <property type="entry name" value="N_methyl_site"/>
</dbReference>
<dbReference type="OrthoDB" id="5296572at2"/>
<dbReference type="GO" id="GO:0005886">
    <property type="term" value="C:plasma membrane"/>
    <property type="evidence" value="ECO:0007669"/>
    <property type="project" value="UniProtKB-SubCell"/>
</dbReference>
<protein>
    <recommendedName>
        <fullName evidence="9">Type II secretion system protein I</fullName>
        <shortName evidence="9">T2SS minor pseudopilin I</shortName>
    </recommendedName>
</protein>
<dbReference type="AlphaFoldDB" id="A0A6S6YTN8"/>
<reference evidence="11 12" key="1">
    <citation type="submission" date="2020-03" db="EMBL/GenBank/DDBJ databases">
        <authorList>
            <consortium name="Genoscope - CEA"/>
            <person name="William W."/>
        </authorList>
    </citation>
    <scope>NUCLEOTIDE SEQUENCE [LARGE SCALE GENOMIC DNA]</scope>
    <source>
        <strain evidence="12">DSM 16959</strain>
    </source>
</reference>
<dbReference type="NCBIfam" id="TIGR01707">
    <property type="entry name" value="gspI"/>
    <property type="match status" value="1"/>
</dbReference>